<proteinExistence type="predicted"/>
<keyword evidence="2" id="KW-0812">Transmembrane</keyword>
<dbReference type="PROSITE" id="PS51140">
    <property type="entry name" value="CUE"/>
    <property type="match status" value="1"/>
</dbReference>
<evidence type="ECO:0000256" key="1">
    <source>
        <dbReference type="SAM" id="MobiDB-lite"/>
    </source>
</evidence>
<evidence type="ECO:0000313" key="5">
    <source>
        <dbReference type="Proteomes" id="UP000800036"/>
    </source>
</evidence>
<feature type="compositionally biased region" description="Polar residues" evidence="1">
    <location>
        <begin position="96"/>
        <end position="113"/>
    </location>
</feature>
<sequence length="188" mass="20996">MTEQTLNIPQILVFLVVTVLVARWWLNKPGAAATPTLAANRRINPAQIDQLAQIFPQLDRRTIAWNLQRNGGNPQAITETMLGGRSLQEPPVSFQLPPSRTATPTGAQRQPASRQPAKPSQPDLITRYNLMSKVGQAATTSVEEQPKGKAWSQDRNERQANLQRRREEMILAARLKMEEKAKAEQKTG</sequence>
<dbReference type="Gene3D" id="1.10.8.10">
    <property type="entry name" value="DNA helicase RuvA subunit, C-terminal domain"/>
    <property type="match status" value="1"/>
</dbReference>
<keyword evidence="5" id="KW-1185">Reference proteome</keyword>
<keyword evidence="2" id="KW-1133">Transmembrane helix</keyword>
<organism evidence="4 5">
    <name type="scientific">Bimuria novae-zelandiae CBS 107.79</name>
    <dbReference type="NCBI Taxonomy" id="1447943"/>
    <lineage>
        <taxon>Eukaryota</taxon>
        <taxon>Fungi</taxon>
        <taxon>Dikarya</taxon>
        <taxon>Ascomycota</taxon>
        <taxon>Pezizomycotina</taxon>
        <taxon>Dothideomycetes</taxon>
        <taxon>Pleosporomycetidae</taxon>
        <taxon>Pleosporales</taxon>
        <taxon>Massarineae</taxon>
        <taxon>Didymosphaeriaceae</taxon>
        <taxon>Bimuria</taxon>
    </lineage>
</organism>
<evidence type="ECO:0000256" key="2">
    <source>
        <dbReference type="SAM" id="Phobius"/>
    </source>
</evidence>
<name>A0A6A5VUM8_9PLEO</name>
<dbReference type="EMBL" id="ML976656">
    <property type="protein sequence ID" value="KAF1980280.1"/>
    <property type="molecule type" value="Genomic_DNA"/>
</dbReference>
<gene>
    <name evidence="4" type="ORF">BU23DRAFT_495672</name>
</gene>
<dbReference type="AlphaFoldDB" id="A0A6A5VUM8"/>
<dbReference type="OrthoDB" id="3824970at2759"/>
<keyword evidence="2" id="KW-0472">Membrane</keyword>
<evidence type="ECO:0000313" key="4">
    <source>
        <dbReference type="EMBL" id="KAF1980280.1"/>
    </source>
</evidence>
<accession>A0A6A5VUM8</accession>
<dbReference type="Pfam" id="PF02845">
    <property type="entry name" value="CUE"/>
    <property type="match status" value="1"/>
</dbReference>
<dbReference type="Proteomes" id="UP000800036">
    <property type="component" value="Unassembled WGS sequence"/>
</dbReference>
<evidence type="ECO:0000259" key="3">
    <source>
        <dbReference type="PROSITE" id="PS51140"/>
    </source>
</evidence>
<dbReference type="InterPro" id="IPR003892">
    <property type="entry name" value="CUE"/>
</dbReference>
<feature type="compositionally biased region" description="Basic and acidic residues" evidence="1">
    <location>
        <begin position="144"/>
        <end position="166"/>
    </location>
</feature>
<dbReference type="GO" id="GO:0043130">
    <property type="term" value="F:ubiquitin binding"/>
    <property type="evidence" value="ECO:0007669"/>
    <property type="project" value="InterPro"/>
</dbReference>
<feature type="region of interest" description="Disordered" evidence="1">
    <location>
        <begin position="87"/>
        <end position="166"/>
    </location>
</feature>
<reference evidence="4" key="1">
    <citation type="journal article" date="2020" name="Stud. Mycol.">
        <title>101 Dothideomycetes genomes: a test case for predicting lifestyles and emergence of pathogens.</title>
        <authorList>
            <person name="Haridas S."/>
            <person name="Albert R."/>
            <person name="Binder M."/>
            <person name="Bloem J."/>
            <person name="Labutti K."/>
            <person name="Salamov A."/>
            <person name="Andreopoulos B."/>
            <person name="Baker S."/>
            <person name="Barry K."/>
            <person name="Bills G."/>
            <person name="Bluhm B."/>
            <person name="Cannon C."/>
            <person name="Castanera R."/>
            <person name="Culley D."/>
            <person name="Daum C."/>
            <person name="Ezra D."/>
            <person name="Gonzalez J."/>
            <person name="Henrissat B."/>
            <person name="Kuo A."/>
            <person name="Liang C."/>
            <person name="Lipzen A."/>
            <person name="Lutzoni F."/>
            <person name="Magnuson J."/>
            <person name="Mondo S."/>
            <person name="Nolan M."/>
            <person name="Ohm R."/>
            <person name="Pangilinan J."/>
            <person name="Park H.-J."/>
            <person name="Ramirez L."/>
            <person name="Alfaro M."/>
            <person name="Sun H."/>
            <person name="Tritt A."/>
            <person name="Yoshinaga Y."/>
            <person name="Zwiers L.-H."/>
            <person name="Turgeon B."/>
            <person name="Goodwin S."/>
            <person name="Spatafora J."/>
            <person name="Crous P."/>
            <person name="Grigoriev I."/>
        </authorList>
    </citation>
    <scope>NUCLEOTIDE SEQUENCE</scope>
    <source>
        <strain evidence="4">CBS 107.79</strain>
    </source>
</reference>
<feature type="transmembrane region" description="Helical" evidence="2">
    <location>
        <begin position="6"/>
        <end position="26"/>
    </location>
</feature>
<feature type="domain" description="CUE" evidence="3">
    <location>
        <begin position="43"/>
        <end position="86"/>
    </location>
</feature>
<protein>
    <recommendedName>
        <fullName evidence="3">CUE domain-containing protein</fullName>
    </recommendedName>
</protein>